<name>K0RLK0_THAOC</name>
<accession>K0RLK0</accession>
<keyword evidence="3" id="KW-1185">Reference proteome</keyword>
<evidence type="ECO:0000313" key="3">
    <source>
        <dbReference type="Proteomes" id="UP000266841"/>
    </source>
</evidence>
<protein>
    <submittedName>
        <fullName evidence="2">Uncharacterized protein</fullName>
    </submittedName>
</protein>
<feature type="compositionally biased region" description="Basic and acidic residues" evidence="1">
    <location>
        <begin position="69"/>
        <end position="89"/>
    </location>
</feature>
<sequence length="150" mass="16467">MRSPTHPPSGPDRPETGRVPRHAPRELAEEEFDDAVGDVVGYLKARTGVQPQPPVELARLVDEQVVRPEAREPAEVRRGLPVPDPHDPEVDPGAVEAVPRRDEELGVLGRVELPQLGEDDHQPLPPRLPLRRAGSEPARPSSGRPAWSSR</sequence>
<feature type="compositionally biased region" description="Basic and acidic residues" evidence="1">
    <location>
        <begin position="12"/>
        <end position="27"/>
    </location>
</feature>
<dbReference type="AlphaFoldDB" id="K0RLK0"/>
<feature type="region of interest" description="Disordered" evidence="1">
    <location>
        <begin position="69"/>
        <end position="95"/>
    </location>
</feature>
<evidence type="ECO:0000256" key="1">
    <source>
        <dbReference type="SAM" id="MobiDB-lite"/>
    </source>
</evidence>
<feature type="compositionally biased region" description="Pro residues" evidence="1">
    <location>
        <begin position="1"/>
        <end position="11"/>
    </location>
</feature>
<comment type="caution">
    <text evidence="2">The sequence shown here is derived from an EMBL/GenBank/DDBJ whole genome shotgun (WGS) entry which is preliminary data.</text>
</comment>
<organism evidence="2 3">
    <name type="scientific">Thalassiosira oceanica</name>
    <name type="common">Marine diatom</name>
    <dbReference type="NCBI Taxonomy" id="159749"/>
    <lineage>
        <taxon>Eukaryota</taxon>
        <taxon>Sar</taxon>
        <taxon>Stramenopiles</taxon>
        <taxon>Ochrophyta</taxon>
        <taxon>Bacillariophyta</taxon>
        <taxon>Coscinodiscophyceae</taxon>
        <taxon>Thalassiosirophycidae</taxon>
        <taxon>Thalassiosirales</taxon>
        <taxon>Thalassiosiraceae</taxon>
        <taxon>Thalassiosira</taxon>
    </lineage>
</organism>
<proteinExistence type="predicted"/>
<feature type="region of interest" description="Disordered" evidence="1">
    <location>
        <begin position="1"/>
        <end position="33"/>
    </location>
</feature>
<feature type="region of interest" description="Disordered" evidence="1">
    <location>
        <begin position="109"/>
        <end position="150"/>
    </location>
</feature>
<gene>
    <name evidence="2" type="ORF">THAOC_27476</name>
</gene>
<dbReference type="EMBL" id="AGNL01038383">
    <property type="protein sequence ID" value="EJK53144.1"/>
    <property type="molecule type" value="Genomic_DNA"/>
</dbReference>
<dbReference type="Proteomes" id="UP000266841">
    <property type="component" value="Unassembled WGS sequence"/>
</dbReference>
<evidence type="ECO:0000313" key="2">
    <source>
        <dbReference type="EMBL" id="EJK53144.1"/>
    </source>
</evidence>
<reference evidence="2 3" key="1">
    <citation type="journal article" date="2012" name="Genome Biol.">
        <title>Genome and low-iron response of an oceanic diatom adapted to chronic iron limitation.</title>
        <authorList>
            <person name="Lommer M."/>
            <person name="Specht M."/>
            <person name="Roy A.S."/>
            <person name="Kraemer L."/>
            <person name="Andreson R."/>
            <person name="Gutowska M.A."/>
            <person name="Wolf J."/>
            <person name="Bergner S.V."/>
            <person name="Schilhabel M.B."/>
            <person name="Klostermeier U.C."/>
            <person name="Beiko R.G."/>
            <person name="Rosenstiel P."/>
            <person name="Hippler M."/>
            <person name="Laroche J."/>
        </authorList>
    </citation>
    <scope>NUCLEOTIDE SEQUENCE [LARGE SCALE GENOMIC DNA]</scope>
    <source>
        <strain evidence="2 3">CCMP1005</strain>
    </source>
</reference>